<evidence type="ECO:0000256" key="5">
    <source>
        <dbReference type="PIRSR" id="PIRSR602678-1"/>
    </source>
</evidence>
<organism evidence="6 7">
    <name type="scientific">Limosilactobacillus coleohominis 101-4-CHN</name>
    <dbReference type="NCBI Taxonomy" id="575594"/>
    <lineage>
        <taxon>Bacteria</taxon>
        <taxon>Bacillati</taxon>
        <taxon>Bacillota</taxon>
        <taxon>Bacilli</taxon>
        <taxon>Lactobacillales</taxon>
        <taxon>Lactobacillaceae</taxon>
        <taxon>Limosilactobacillus</taxon>
    </lineage>
</organism>
<feature type="binding site" evidence="5">
    <location>
        <position position="66"/>
    </location>
    <ligand>
        <name>a divalent metal cation</name>
        <dbReference type="ChEBI" id="CHEBI:60240"/>
        <label>1</label>
    </ligand>
</feature>
<reference evidence="6 7" key="1">
    <citation type="submission" date="2009-06" db="EMBL/GenBank/DDBJ databases">
        <title>The Genome Sequence of Lactobacillus coleohominis strain 101-4-CHN.</title>
        <authorList>
            <consortium name="The Broad Institute Genome Sequencing Platform"/>
            <person name="Ward D."/>
            <person name="Young S.K."/>
            <person name="Zeng Q."/>
            <person name="Koehrsen M."/>
            <person name="Alvarado L."/>
            <person name="Berlin A."/>
            <person name="Borenstein D."/>
            <person name="Chen Z."/>
            <person name="Engels R."/>
            <person name="Freedman E."/>
            <person name="Gellesch M."/>
            <person name="Goldberg J."/>
            <person name="Griggs A."/>
            <person name="Gujja S."/>
            <person name="Heiman D."/>
            <person name="Hepburn T."/>
            <person name="Howarth C."/>
            <person name="Jen D."/>
            <person name="Larson L."/>
            <person name="Lewis B."/>
            <person name="Mehta T."/>
            <person name="Park D."/>
            <person name="Pearson M."/>
            <person name="Roberts A."/>
            <person name="Saif S."/>
            <person name="Shea T."/>
            <person name="Shenoy N."/>
            <person name="Sisk P."/>
            <person name="Stolte C."/>
            <person name="Sykes S."/>
            <person name="Walk T."/>
            <person name="White J."/>
            <person name="Yandava C."/>
            <person name="Liu Y."/>
            <person name="Xu Q."/>
            <person name="Lander E."/>
            <person name="Nusbaum C."/>
            <person name="Galagan J."/>
            <person name="Birren B."/>
        </authorList>
    </citation>
    <scope>NUCLEOTIDE SEQUENCE [LARGE SCALE GENOMIC DNA]</scope>
    <source>
        <strain evidence="6 7">101-4-CHN</strain>
    </source>
</reference>
<dbReference type="GO" id="GO:0005737">
    <property type="term" value="C:cytoplasm"/>
    <property type="evidence" value="ECO:0007669"/>
    <property type="project" value="TreeGrafter"/>
</dbReference>
<dbReference type="PANTHER" id="PTHR13799">
    <property type="entry name" value="NGG1 INTERACTING FACTOR 3"/>
    <property type="match status" value="1"/>
</dbReference>
<comment type="subunit">
    <text evidence="2">Homohexamer.</text>
</comment>
<comment type="similarity">
    <text evidence="1">Belongs to the GTP cyclohydrolase I type 2/NIF3 family.</text>
</comment>
<dbReference type="Gene3D" id="3.40.1390.30">
    <property type="entry name" value="NIF3 (NGG1p interacting factor 3)-like"/>
    <property type="match status" value="2"/>
</dbReference>
<dbReference type="OrthoDB" id="9792792at2"/>
<dbReference type="GO" id="GO:0046872">
    <property type="term" value="F:metal ion binding"/>
    <property type="evidence" value="ECO:0007669"/>
    <property type="project" value="UniProtKB-KW"/>
</dbReference>
<evidence type="ECO:0000313" key="6">
    <source>
        <dbReference type="EMBL" id="EEU30780.1"/>
    </source>
</evidence>
<evidence type="ECO:0000256" key="3">
    <source>
        <dbReference type="ARBA" id="ARBA00022112"/>
    </source>
</evidence>
<dbReference type="SUPFAM" id="SSF102705">
    <property type="entry name" value="NIF3 (NGG1p interacting factor 3)-like"/>
    <property type="match status" value="1"/>
</dbReference>
<dbReference type="Proteomes" id="UP000003987">
    <property type="component" value="Unassembled WGS sequence"/>
</dbReference>
<protein>
    <recommendedName>
        <fullName evidence="3">GTP cyclohydrolase 1 type 2 homolog</fullName>
    </recommendedName>
</protein>
<gene>
    <name evidence="6" type="ORF">HMPREF0501_00185</name>
</gene>
<keyword evidence="7" id="KW-1185">Reference proteome</keyword>
<dbReference type="InterPro" id="IPR036069">
    <property type="entry name" value="DUF34/NIF3_sf"/>
</dbReference>
<keyword evidence="4 5" id="KW-0479">Metal-binding</keyword>
<proteinExistence type="inferred from homology"/>
<evidence type="ECO:0000256" key="2">
    <source>
        <dbReference type="ARBA" id="ARBA00011643"/>
    </source>
</evidence>
<dbReference type="EMBL" id="GG698802">
    <property type="protein sequence ID" value="EEU30780.1"/>
    <property type="molecule type" value="Genomic_DNA"/>
</dbReference>
<sequence length="274" mass="30388">MMTGTEIINQFERFCPPELAESWDHVGLQIGDPDKPVQRIMTTLDVRPEVVDEAIERQADFIFAHHPVMFHPAKDLDIRNPQNAMYAKILNSGITVYAAHTNLDSVNGGMNDWLADQLQLQNAVPLVDKDIYPITGMPRGMGRIGELSTAMSVTQFAEYCLKVFSIPGLRLIAPADDPRKIKRVAVLGGAGSEFYHEAIAKGADAYVTGDVSYHVAHDMKAAGLVVVDPGHHIEAVAIKGLSDLLNQWKQKKNWSVEVIQSRINTEPFEFVTKK</sequence>
<feature type="binding site" evidence="5">
    <location>
        <position position="234"/>
    </location>
    <ligand>
        <name>a divalent metal cation</name>
        <dbReference type="ChEBI" id="CHEBI:60240"/>
        <label>1</label>
    </ligand>
</feature>
<evidence type="ECO:0000256" key="4">
    <source>
        <dbReference type="ARBA" id="ARBA00022723"/>
    </source>
</evidence>
<dbReference type="HOGENOM" id="CLU_037423_2_0_9"/>
<accession>C7XU19</accession>
<evidence type="ECO:0000313" key="7">
    <source>
        <dbReference type="Proteomes" id="UP000003987"/>
    </source>
</evidence>
<dbReference type="PANTHER" id="PTHR13799:SF14">
    <property type="entry name" value="GTP CYCLOHYDROLASE 1 TYPE 2 HOMOLOG"/>
    <property type="match status" value="1"/>
</dbReference>
<feature type="binding site" evidence="5">
    <location>
        <position position="65"/>
    </location>
    <ligand>
        <name>a divalent metal cation</name>
        <dbReference type="ChEBI" id="CHEBI:60240"/>
        <label>1</label>
    </ligand>
</feature>
<feature type="binding site" evidence="5">
    <location>
        <position position="104"/>
    </location>
    <ligand>
        <name>a divalent metal cation</name>
        <dbReference type="ChEBI" id="CHEBI:60240"/>
        <label>1</label>
    </ligand>
</feature>
<dbReference type="Pfam" id="PF01784">
    <property type="entry name" value="DUF34_NIF3"/>
    <property type="match status" value="1"/>
</dbReference>
<evidence type="ECO:0000256" key="1">
    <source>
        <dbReference type="ARBA" id="ARBA00006964"/>
    </source>
</evidence>
<dbReference type="eggNOG" id="COG0327">
    <property type="taxonomic scope" value="Bacteria"/>
</dbReference>
<name>C7XU19_9LACO</name>
<dbReference type="InterPro" id="IPR002678">
    <property type="entry name" value="DUF34/NIF3"/>
</dbReference>
<dbReference type="NCBIfam" id="TIGR00486">
    <property type="entry name" value="YbgI_SA1388"/>
    <property type="match status" value="1"/>
</dbReference>
<dbReference type="STRING" id="575594.HMPREF0501_00185"/>
<dbReference type="AlphaFoldDB" id="C7XU19"/>
<dbReference type="FunFam" id="3.40.1390.30:FF:000001">
    <property type="entry name" value="GTP cyclohydrolase 1 type 2"/>
    <property type="match status" value="1"/>
</dbReference>
<feature type="binding site" evidence="5">
    <location>
        <position position="231"/>
    </location>
    <ligand>
        <name>a divalent metal cation</name>
        <dbReference type="ChEBI" id="CHEBI:60240"/>
        <label>1</label>
    </ligand>
</feature>
<dbReference type="RefSeq" id="WP_006915924.1">
    <property type="nucleotide sequence ID" value="NZ_GG698802.1"/>
</dbReference>